<sequence>MFLEAGKAKTIIDSYYAQLTHAMKQYVRLGYKITEEQDIENAIQTLAETHIAYLEPNCENSLYVTNYYKIK</sequence>
<dbReference type="AlphaFoldDB" id="A0A2Z6S4B8"/>
<evidence type="ECO:0000313" key="1">
    <source>
        <dbReference type="EMBL" id="GBC03512.1"/>
    </source>
</evidence>
<keyword evidence="2" id="KW-1185">Reference proteome</keyword>
<comment type="caution">
    <text evidence="1">The sequence shown here is derived from an EMBL/GenBank/DDBJ whole genome shotgun (WGS) entry which is preliminary data.</text>
</comment>
<reference evidence="1 2" key="1">
    <citation type="submission" date="2017-11" db="EMBL/GenBank/DDBJ databases">
        <title>The genome of Rhizophagus clarus HR1 reveals common genetic basis of auxotrophy among arbuscular mycorrhizal fungi.</title>
        <authorList>
            <person name="Kobayashi Y."/>
        </authorList>
    </citation>
    <scope>NUCLEOTIDE SEQUENCE [LARGE SCALE GENOMIC DNA]</scope>
    <source>
        <strain evidence="1 2">HR1</strain>
    </source>
</reference>
<name>A0A2Z6S4B8_9GLOM</name>
<evidence type="ECO:0000313" key="2">
    <source>
        <dbReference type="Proteomes" id="UP000247702"/>
    </source>
</evidence>
<dbReference type="EMBL" id="BEXD01003890">
    <property type="protein sequence ID" value="GBC03512.1"/>
    <property type="molecule type" value="Genomic_DNA"/>
</dbReference>
<dbReference type="Proteomes" id="UP000247702">
    <property type="component" value="Unassembled WGS sequence"/>
</dbReference>
<organism evidence="1 2">
    <name type="scientific">Rhizophagus clarus</name>
    <dbReference type="NCBI Taxonomy" id="94130"/>
    <lineage>
        <taxon>Eukaryota</taxon>
        <taxon>Fungi</taxon>
        <taxon>Fungi incertae sedis</taxon>
        <taxon>Mucoromycota</taxon>
        <taxon>Glomeromycotina</taxon>
        <taxon>Glomeromycetes</taxon>
        <taxon>Glomerales</taxon>
        <taxon>Glomeraceae</taxon>
        <taxon>Rhizophagus</taxon>
    </lineage>
</organism>
<accession>A0A2Z6S4B8</accession>
<proteinExistence type="predicted"/>
<gene>
    <name evidence="1" type="ORF">RclHR1_05170002</name>
</gene>
<protein>
    <submittedName>
        <fullName evidence="1">Uncharacterized protein</fullName>
    </submittedName>
</protein>